<accession>A0A7C1E7Z0</accession>
<dbReference type="InterPro" id="IPR014730">
    <property type="entry name" value="ETF_a/b_N"/>
</dbReference>
<dbReference type="InterPro" id="IPR014729">
    <property type="entry name" value="Rossmann-like_a/b/a_fold"/>
</dbReference>
<evidence type="ECO:0000256" key="3">
    <source>
        <dbReference type="ARBA" id="ARBA00022982"/>
    </source>
</evidence>
<feature type="domain" description="Electron transfer flavoprotein alpha/beta-subunit N-terminal" evidence="4">
    <location>
        <begin position="10"/>
        <end position="200"/>
    </location>
</feature>
<comment type="similarity">
    <text evidence="1">Belongs to the ETF beta-subunit/FixA family.</text>
</comment>
<dbReference type="GO" id="GO:0009055">
    <property type="term" value="F:electron transfer activity"/>
    <property type="evidence" value="ECO:0007669"/>
    <property type="project" value="InterPro"/>
</dbReference>
<dbReference type="InterPro" id="IPR012255">
    <property type="entry name" value="ETF_b"/>
</dbReference>
<reference evidence="5" key="1">
    <citation type="journal article" date="2020" name="mSystems">
        <title>Genome- and Community-Level Interaction Insights into Carbon Utilization and Element Cycling Functions of Hydrothermarchaeota in Hydrothermal Sediment.</title>
        <authorList>
            <person name="Zhou Z."/>
            <person name="Liu Y."/>
            <person name="Xu W."/>
            <person name="Pan J."/>
            <person name="Luo Z.H."/>
            <person name="Li M."/>
        </authorList>
    </citation>
    <scope>NUCLEOTIDE SEQUENCE [LARGE SCALE GENOMIC DNA]</scope>
    <source>
        <strain evidence="5">SpSt-123</strain>
    </source>
</reference>
<dbReference type="SMART" id="SM00893">
    <property type="entry name" value="ETF"/>
    <property type="match status" value="1"/>
</dbReference>
<keyword evidence="3" id="KW-0249">Electron transport</keyword>
<gene>
    <name evidence="5" type="ORF">ENO04_01540</name>
</gene>
<keyword evidence="2" id="KW-0813">Transport</keyword>
<dbReference type="AlphaFoldDB" id="A0A7C1E7Z0"/>
<dbReference type="SUPFAM" id="SSF52402">
    <property type="entry name" value="Adenine nucleotide alpha hydrolases-like"/>
    <property type="match status" value="1"/>
</dbReference>
<evidence type="ECO:0000256" key="1">
    <source>
        <dbReference type="ARBA" id="ARBA00007557"/>
    </source>
</evidence>
<evidence type="ECO:0000313" key="5">
    <source>
        <dbReference type="EMBL" id="HDS10296.1"/>
    </source>
</evidence>
<dbReference type="PANTHER" id="PTHR21294:SF8">
    <property type="entry name" value="ELECTRON TRANSFER FLAVOPROTEIN SUBUNIT BETA"/>
    <property type="match status" value="1"/>
</dbReference>
<evidence type="ECO:0000259" key="4">
    <source>
        <dbReference type="SMART" id="SM00893"/>
    </source>
</evidence>
<dbReference type="PANTHER" id="PTHR21294">
    <property type="entry name" value="ELECTRON TRANSFER FLAVOPROTEIN BETA-SUBUNIT"/>
    <property type="match status" value="1"/>
</dbReference>
<proteinExistence type="inferred from homology"/>
<dbReference type="Pfam" id="PF01012">
    <property type="entry name" value="ETF"/>
    <property type="match status" value="1"/>
</dbReference>
<comment type="caution">
    <text evidence="5">The sequence shown here is derived from an EMBL/GenBank/DDBJ whole genome shotgun (WGS) entry which is preliminary data.</text>
</comment>
<evidence type="ECO:0000256" key="2">
    <source>
        <dbReference type="ARBA" id="ARBA00022448"/>
    </source>
</evidence>
<organism evidence="5">
    <name type="scientific">Fervidicoccus fontis</name>
    <dbReference type="NCBI Taxonomy" id="683846"/>
    <lineage>
        <taxon>Archaea</taxon>
        <taxon>Thermoproteota</taxon>
        <taxon>Thermoprotei</taxon>
        <taxon>Fervidicoccales</taxon>
        <taxon>Fervidicoccaceae</taxon>
        <taxon>Fervidicoccus</taxon>
    </lineage>
</organism>
<name>A0A7C1E7Z0_9CREN</name>
<dbReference type="Gene3D" id="3.40.50.620">
    <property type="entry name" value="HUPs"/>
    <property type="match status" value="1"/>
</dbReference>
<dbReference type="EMBL" id="DSDY01000051">
    <property type="protein sequence ID" value="HDS10296.1"/>
    <property type="molecule type" value="Genomic_DNA"/>
</dbReference>
<sequence>MNALSECILVFVKFLENESLIDEQDLSTIEFSKRLRELTSWRVIAASMISKGELAEYASREIYSRGIDHAHVVLIKESNVHQDLYLSALIAKEVIERYGCKINVFGERSSDTSFGGLAGYVAGMMNMAYLRFVEKVVSVDDDGVRAVVDLDGEVEVKARLPVVLIPVEELYPPSPVSVGEKLEARKKKPIITEAELREAPKLLLVGMRKPTYRKRLGVKLASVEELADVIKRIAGGQI</sequence>
<protein>
    <recommendedName>
        <fullName evidence="4">Electron transfer flavoprotein alpha/beta-subunit N-terminal domain-containing protein</fullName>
    </recommendedName>
</protein>